<dbReference type="InterPro" id="IPR015943">
    <property type="entry name" value="WD40/YVTN_repeat-like_dom_sf"/>
</dbReference>
<dbReference type="InterPro" id="IPR001680">
    <property type="entry name" value="WD40_rpt"/>
</dbReference>
<reference evidence="5 6" key="1">
    <citation type="submission" date="2009-12" db="EMBL/GenBank/DDBJ databases">
        <title>The draft genome of Batrachochytrium dendrobatidis.</title>
        <authorList>
            <consortium name="US DOE Joint Genome Institute (JGI-PGF)"/>
            <person name="Kuo A."/>
            <person name="Salamov A."/>
            <person name="Schmutz J."/>
            <person name="Lucas S."/>
            <person name="Pitluck S."/>
            <person name="Rosenblum E."/>
            <person name="Stajich J."/>
            <person name="Eisen M."/>
            <person name="Grigoriev I.V."/>
        </authorList>
    </citation>
    <scope>NUCLEOTIDE SEQUENCE [LARGE SCALE GENOMIC DNA]</scope>
    <source>
        <strain evidence="6">JAM81 / FGSC 10211</strain>
    </source>
</reference>
<dbReference type="GO" id="GO:0042073">
    <property type="term" value="P:intraciliary transport"/>
    <property type="evidence" value="ECO:0000318"/>
    <property type="project" value="GO_Central"/>
</dbReference>
<dbReference type="STRING" id="684364.F4NZW9"/>
<keyword evidence="2" id="KW-0963">Cytoplasm</keyword>
<dbReference type="SUPFAM" id="SSF50978">
    <property type="entry name" value="WD40 repeat-like"/>
    <property type="match status" value="1"/>
</dbReference>
<dbReference type="InParanoid" id="F4NZW9"/>
<dbReference type="PANTHER" id="PTHR12442">
    <property type="entry name" value="DYNEIN INTERMEDIATE CHAIN"/>
    <property type="match status" value="1"/>
</dbReference>
<proteinExistence type="predicted"/>
<dbReference type="PANTHER" id="PTHR12442:SF26">
    <property type="entry name" value="CYTOPLASMIC DYNEIN 2 INTERMEDIATE CHAIN 2"/>
    <property type="match status" value="1"/>
</dbReference>
<dbReference type="RefSeq" id="XP_006678214.1">
    <property type="nucleotide sequence ID" value="XM_006678151.1"/>
</dbReference>
<dbReference type="OrthoDB" id="366230at2759"/>
<dbReference type="GO" id="GO:0045504">
    <property type="term" value="F:dynein heavy chain binding"/>
    <property type="evidence" value="ECO:0000318"/>
    <property type="project" value="GO_Central"/>
</dbReference>
<name>F4NZW9_BATDJ</name>
<accession>F4NZW9</accession>
<evidence type="ECO:0000313" key="5">
    <source>
        <dbReference type="EMBL" id="EGF81469.1"/>
    </source>
</evidence>
<dbReference type="InterPro" id="IPR019775">
    <property type="entry name" value="WD40_repeat_CS"/>
</dbReference>
<dbReference type="OMA" id="SYVCAWN"/>
<protein>
    <recommendedName>
        <fullName evidence="7">Anaphase-promoting complex subunit 4 WD40 domain-containing protein</fullName>
    </recommendedName>
</protein>
<evidence type="ECO:0000256" key="3">
    <source>
        <dbReference type="ARBA" id="ARBA00022574"/>
    </source>
</evidence>
<organism evidence="5 6">
    <name type="scientific">Batrachochytrium dendrobatidis (strain JAM81 / FGSC 10211)</name>
    <name type="common">Frog chytrid fungus</name>
    <dbReference type="NCBI Taxonomy" id="684364"/>
    <lineage>
        <taxon>Eukaryota</taxon>
        <taxon>Fungi</taxon>
        <taxon>Fungi incertae sedis</taxon>
        <taxon>Chytridiomycota</taxon>
        <taxon>Chytridiomycota incertae sedis</taxon>
        <taxon>Chytridiomycetes</taxon>
        <taxon>Rhizophydiales</taxon>
        <taxon>Rhizophydiales incertae sedis</taxon>
        <taxon>Batrachochytrium</taxon>
    </lineage>
</organism>
<dbReference type="PROSITE" id="PS00678">
    <property type="entry name" value="WD_REPEATS_1"/>
    <property type="match status" value="1"/>
</dbReference>
<evidence type="ECO:0000256" key="1">
    <source>
        <dbReference type="ARBA" id="ARBA00004496"/>
    </source>
</evidence>
<dbReference type="Gene3D" id="2.130.10.10">
    <property type="entry name" value="YVTN repeat-like/Quinoprotein amine dehydrogenase"/>
    <property type="match status" value="2"/>
</dbReference>
<dbReference type="GO" id="GO:0097014">
    <property type="term" value="C:ciliary plasm"/>
    <property type="evidence" value="ECO:0000318"/>
    <property type="project" value="GO_Central"/>
</dbReference>
<dbReference type="GO" id="GO:0005868">
    <property type="term" value="C:cytoplasmic dynein complex"/>
    <property type="evidence" value="ECO:0000318"/>
    <property type="project" value="GO_Central"/>
</dbReference>
<sequence length="520" mass="56885">MFSSNTSLNDVSIASCWKKESVLASTSCQTSPIETTHTAVETTRSCSIQIQTDSEPISKSKLNSTKLDLPSLVSFLTRVESDISSLLLQNIKSTAFHGYNVKWEDEIDSVSCLATFNHPHKLPGLSCTDLSWNKAGSVIATSHGRLDHTSWCAHKGMISLWSMSYRNHGFDACTFTAETSSCLMSVAFHPDIPSIIAGGAFNGEITVWSTTDPQNPIIALSSSTALAHQEPIAKVVWIPSSTKHGQFDLMSVGNDGKILIWDLDNKLSKPKAMQLSMVLFVLTTKAYFIHAFLLRSQIMLSNISSRIRQTTVKSRLDSPVGITSISVSTHNTQDYLIGTESGHVLKCTLANVTQILPKQEVKESLPNVVSLAYMSHVGPVQSISQSAFHRNVFITCGSDGTIRLYNQLQPKPIMTWEPSEQPICSAQWSPFRSAVFACTTQEGNIHFYDLTVSQSTPAVTIKATESTVKIAPVGLFNPIRPEYFASGDAEGVLKIWQLSTLLTHGGDIDDDTLIKHLAQS</sequence>
<evidence type="ECO:0008006" key="7">
    <source>
        <dbReference type="Google" id="ProtNLM"/>
    </source>
</evidence>
<dbReference type="HOGENOM" id="CLU_031167_0_0_1"/>
<dbReference type="Pfam" id="PF00400">
    <property type="entry name" value="WD40"/>
    <property type="match status" value="1"/>
</dbReference>
<keyword evidence="6" id="KW-1185">Reference proteome</keyword>
<dbReference type="Proteomes" id="UP000007241">
    <property type="component" value="Unassembled WGS sequence"/>
</dbReference>
<dbReference type="GO" id="GO:0045503">
    <property type="term" value="F:dynein light chain binding"/>
    <property type="evidence" value="ECO:0000318"/>
    <property type="project" value="GO_Central"/>
</dbReference>
<dbReference type="SMART" id="SM00320">
    <property type="entry name" value="WD40"/>
    <property type="match status" value="6"/>
</dbReference>
<evidence type="ECO:0000256" key="4">
    <source>
        <dbReference type="ARBA" id="ARBA00022737"/>
    </source>
</evidence>
<comment type="subcellular location">
    <subcellularLocation>
        <location evidence="1">Cytoplasm</location>
    </subcellularLocation>
</comment>
<keyword evidence="4" id="KW-0677">Repeat</keyword>
<dbReference type="AlphaFoldDB" id="F4NZW9"/>
<dbReference type="EMBL" id="GL882882">
    <property type="protein sequence ID" value="EGF81469.1"/>
    <property type="molecule type" value="Genomic_DNA"/>
</dbReference>
<gene>
    <name evidence="5" type="ORF">BATDEDRAFT_87731</name>
</gene>
<dbReference type="InterPro" id="IPR036322">
    <property type="entry name" value="WD40_repeat_dom_sf"/>
</dbReference>
<evidence type="ECO:0000256" key="2">
    <source>
        <dbReference type="ARBA" id="ARBA00022490"/>
    </source>
</evidence>
<evidence type="ECO:0000313" key="6">
    <source>
        <dbReference type="Proteomes" id="UP000007241"/>
    </source>
</evidence>
<keyword evidence="3" id="KW-0853">WD repeat</keyword>
<dbReference type="GeneID" id="18242894"/>
<dbReference type="InterPro" id="IPR050687">
    <property type="entry name" value="Dynein_IC"/>
</dbReference>